<reference evidence="4" key="1">
    <citation type="submission" date="2021-02" db="EMBL/GenBank/DDBJ databases">
        <title>Abyssanaerobacter marinus gen.nov., sp., nov, anaerobic bacterium isolated from the Onnuri vent field of Indian Ocean and suggestion of Mogibacteriaceae fam. nov., and proposal of reclassification of ambiguous this family's genus member.</title>
        <authorList>
            <person name="Kim Y.J."/>
            <person name="Yang J.-A."/>
        </authorList>
    </citation>
    <scope>NUCLEOTIDE SEQUENCE</scope>
    <source>
        <strain evidence="4">DSM 2634</strain>
    </source>
</reference>
<dbReference type="Pfam" id="PF17746">
    <property type="entry name" value="SfsA_N"/>
    <property type="match status" value="1"/>
</dbReference>
<protein>
    <recommendedName>
        <fullName evidence="1">Sugar fermentation stimulation protein homolog</fullName>
    </recommendedName>
</protein>
<evidence type="ECO:0000313" key="5">
    <source>
        <dbReference type="Proteomes" id="UP000664545"/>
    </source>
</evidence>
<accession>A0A939DAG3</accession>
<evidence type="ECO:0000259" key="2">
    <source>
        <dbReference type="Pfam" id="PF03749"/>
    </source>
</evidence>
<name>A0A939DAG3_CLOAM</name>
<dbReference type="CDD" id="cd22359">
    <property type="entry name" value="SfsA-like_bacterial"/>
    <property type="match status" value="1"/>
</dbReference>
<dbReference type="Proteomes" id="UP000664545">
    <property type="component" value="Unassembled WGS sequence"/>
</dbReference>
<dbReference type="Pfam" id="PF03749">
    <property type="entry name" value="SfsA"/>
    <property type="match status" value="1"/>
</dbReference>
<proteinExistence type="inferred from homology"/>
<sequence length="231" mass="26412">MKYNNIHQATFRFRPNRFIAECELDGIKIEAHVRNTGRCKELLVPGCTVYLEKNPHPNRKTQYTLISVEKSGRVINMDSLAPNKVFFEAIQKGGLELPGFRYPYGILKSEKHYGDSRFDFYMENDSKKAFIEVKGVTLEEDGIVLFPDAPTERGVKHILELCKAKEEGYLAYLVFIVQMKGVQYLTPNRRTHSAFAEALELAQQSGVNLLSFDCLVSPDEIQLDEKVEIML</sequence>
<dbReference type="PANTHER" id="PTHR30545:SF2">
    <property type="entry name" value="SUGAR FERMENTATION STIMULATION PROTEIN A"/>
    <property type="match status" value="1"/>
</dbReference>
<comment type="similarity">
    <text evidence="1">Belongs to the SfsA family.</text>
</comment>
<organism evidence="4 5">
    <name type="scientific">Clostridium aminobutyricum</name>
    <dbReference type="NCBI Taxonomy" id="33953"/>
    <lineage>
        <taxon>Bacteria</taxon>
        <taxon>Bacillati</taxon>
        <taxon>Bacillota</taxon>
        <taxon>Clostridia</taxon>
        <taxon>Eubacteriales</taxon>
        <taxon>Clostridiaceae</taxon>
        <taxon>Clostridium</taxon>
    </lineage>
</organism>
<keyword evidence="5" id="KW-1185">Reference proteome</keyword>
<dbReference type="InterPro" id="IPR041465">
    <property type="entry name" value="SfsA_N"/>
</dbReference>
<dbReference type="InterPro" id="IPR040452">
    <property type="entry name" value="SfsA_C"/>
</dbReference>
<dbReference type="Gene3D" id="2.40.50.580">
    <property type="match status" value="1"/>
</dbReference>
<gene>
    <name evidence="1 4" type="primary">sfsA</name>
    <name evidence="4" type="ORF">JYB65_12655</name>
</gene>
<dbReference type="AlphaFoldDB" id="A0A939DAG3"/>
<dbReference type="GO" id="GO:0003677">
    <property type="term" value="F:DNA binding"/>
    <property type="evidence" value="ECO:0007669"/>
    <property type="project" value="InterPro"/>
</dbReference>
<comment type="caution">
    <text evidence="4">The sequence shown here is derived from an EMBL/GenBank/DDBJ whole genome shotgun (WGS) entry which is preliminary data.</text>
</comment>
<dbReference type="NCBIfam" id="TIGR00230">
    <property type="entry name" value="sfsA"/>
    <property type="match status" value="1"/>
</dbReference>
<dbReference type="Gene3D" id="3.40.1350.60">
    <property type="match status" value="1"/>
</dbReference>
<dbReference type="RefSeq" id="WP_206583052.1">
    <property type="nucleotide sequence ID" value="NZ_JAFJZZ010000007.1"/>
</dbReference>
<dbReference type="EMBL" id="JAFJZZ010000007">
    <property type="protein sequence ID" value="MBN7774211.1"/>
    <property type="molecule type" value="Genomic_DNA"/>
</dbReference>
<dbReference type="PANTHER" id="PTHR30545">
    <property type="entry name" value="SUGAR FERMENTATION STIMULATION PROTEIN A"/>
    <property type="match status" value="1"/>
</dbReference>
<evidence type="ECO:0000256" key="1">
    <source>
        <dbReference type="HAMAP-Rule" id="MF_00095"/>
    </source>
</evidence>
<evidence type="ECO:0000259" key="3">
    <source>
        <dbReference type="Pfam" id="PF17746"/>
    </source>
</evidence>
<dbReference type="HAMAP" id="MF_00095">
    <property type="entry name" value="SfsA"/>
    <property type="match status" value="1"/>
</dbReference>
<evidence type="ECO:0000313" key="4">
    <source>
        <dbReference type="EMBL" id="MBN7774211.1"/>
    </source>
</evidence>
<dbReference type="InterPro" id="IPR005224">
    <property type="entry name" value="SfsA"/>
</dbReference>
<feature type="domain" description="SfsA N-terminal OB" evidence="3">
    <location>
        <begin position="14"/>
        <end position="76"/>
    </location>
</feature>
<feature type="domain" description="Sugar fermentation stimulation protein C-terminal" evidence="2">
    <location>
        <begin position="81"/>
        <end position="219"/>
    </location>
</feature>